<organism evidence="1 2">
    <name type="scientific">Bauhinia variegata</name>
    <name type="common">Purple orchid tree</name>
    <name type="synonym">Phanera variegata</name>
    <dbReference type="NCBI Taxonomy" id="167791"/>
    <lineage>
        <taxon>Eukaryota</taxon>
        <taxon>Viridiplantae</taxon>
        <taxon>Streptophyta</taxon>
        <taxon>Embryophyta</taxon>
        <taxon>Tracheophyta</taxon>
        <taxon>Spermatophyta</taxon>
        <taxon>Magnoliopsida</taxon>
        <taxon>eudicotyledons</taxon>
        <taxon>Gunneridae</taxon>
        <taxon>Pentapetalae</taxon>
        <taxon>rosids</taxon>
        <taxon>fabids</taxon>
        <taxon>Fabales</taxon>
        <taxon>Fabaceae</taxon>
        <taxon>Cercidoideae</taxon>
        <taxon>Cercideae</taxon>
        <taxon>Bauhiniinae</taxon>
        <taxon>Bauhinia</taxon>
    </lineage>
</organism>
<accession>A0ACB9M1L8</accession>
<protein>
    <submittedName>
        <fullName evidence="1">Uncharacterized protein</fullName>
    </submittedName>
</protein>
<comment type="caution">
    <text evidence="1">The sequence shown here is derived from an EMBL/GenBank/DDBJ whole genome shotgun (WGS) entry which is preliminary data.</text>
</comment>
<evidence type="ECO:0000313" key="1">
    <source>
        <dbReference type="EMBL" id="KAI4317462.1"/>
    </source>
</evidence>
<name>A0ACB9M1L8_BAUVA</name>
<keyword evidence="2" id="KW-1185">Reference proteome</keyword>
<reference evidence="1 2" key="1">
    <citation type="journal article" date="2022" name="DNA Res.">
        <title>Chromosomal-level genome assembly of the orchid tree Bauhinia variegata (Leguminosae; Cercidoideae) supports the allotetraploid origin hypothesis of Bauhinia.</title>
        <authorList>
            <person name="Zhong Y."/>
            <person name="Chen Y."/>
            <person name="Zheng D."/>
            <person name="Pang J."/>
            <person name="Liu Y."/>
            <person name="Luo S."/>
            <person name="Meng S."/>
            <person name="Qian L."/>
            <person name="Wei D."/>
            <person name="Dai S."/>
            <person name="Zhou R."/>
        </authorList>
    </citation>
    <scope>NUCLEOTIDE SEQUENCE [LARGE SCALE GENOMIC DNA]</scope>
    <source>
        <strain evidence="1">BV-YZ2020</strain>
    </source>
</reference>
<proteinExistence type="predicted"/>
<gene>
    <name evidence="1" type="ORF">L6164_025329</name>
</gene>
<sequence length="690" mass="77265">MIQKSNESDRRVLKFPAVHPCENISPVTLLTSLITLSKKISNHKSQHFTSNKQNARKAIILIEGLQVFLEEIRDQKWSLLDSVVLSFSELHFTFQKLLFLLEDCTRDGAQLWMLMESDRVATLFRVLSRSIATALDVFPLSSVQISQEAKEQVELLMRQARKARLEVEPDDEQVMMGLFSILNQFENRITPSKSDLKWVLAHIGIRKWSDCNKALKFLDSEMGLECLNEEKRNVAFLSSLMGFMSYCRCVVYNVVDDEEDDPKSNRRESSSSSTDSDILGCLNPDDFRCPISLEIMTDPVTIETGHSYDRSSILKWFRSGNPTCPKTGKRLSSIELVPNLVLRRLIQQYCSENGILIADPARRNHDISRTAQPGSLVAEEAMKMVANFLTCRLETGTVVQRHRAAYEIRLLTKTSIFYRSCLVEASAIPHLLQLLLSKDSSTQENATAALLNLSKLPKSRTVIVENWGLKLIVGVLNKGLKMEARQHAAAILFYVASNEEYPRLIGEEPEAIPSLIKLIKEGSGRAKKNGLVAMFTLTMHPENHRRLLAAEAIPMLVNMLKSCDRQDLVTDSLAILATLAEKIDGTIEALRCGGLHPVVEIIKSSTSRTGKEYCVSLLLSLSIYGGADVVADLVKSSSLMGSLYSILGEGTARASKKASALIRVLQDFFERRSSGFRPSVLPQEQFVHAW</sequence>
<evidence type="ECO:0000313" key="2">
    <source>
        <dbReference type="Proteomes" id="UP000828941"/>
    </source>
</evidence>
<dbReference type="Proteomes" id="UP000828941">
    <property type="component" value="Chromosome 10"/>
</dbReference>
<dbReference type="EMBL" id="CM039435">
    <property type="protein sequence ID" value="KAI4317462.1"/>
    <property type="molecule type" value="Genomic_DNA"/>
</dbReference>